<comment type="caution">
    <text evidence="2">The sequence shown here is derived from an EMBL/GenBank/DDBJ whole genome shotgun (WGS) entry which is preliminary data.</text>
</comment>
<feature type="transmembrane region" description="Helical" evidence="1">
    <location>
        <begin position="6"/>
        <end position="26"/>
    </location>
</feature>
<dbReference type="OrthoDB" id="9983613at2"/>
<reference evidence="3" key="1">
    <citation type="submission" date="2016-01" db="EMBL/GenBank/DDBJ databases">
        <authorList>
            <person name="Mitreva M."/>
            <person name="Pepin K.H."/>
            <person name="Mihindukulasuriya K.A."/>
            <person name="Fulton R."/>
            <person name="Fronick C."/>
            <person name="O'Laughlin M."/>
            <person name="Miner T."/>
            <person name="Herter B."/>
            <person name="Rosa B.A."/>
            <person name="Cordes M."/>
            <person name="Tomlinson C."/>
            <person name="Wollam A."/>
            <person name="Palsikar V.B."/>
            <person name="Mardis E.R."/>
            <person name="Wilson R.K."/>
        </authorList>
    </citation>
    <scope>NUCLEOTIDE SEQUENCE [LARGE SCALE GENOMIC DNA]</scope>
    <source>
        <strain evidence="3">DNF00019</strain>
    </source>
</reference>
<keyword evidence="1" id="KW-1133">Transmembrane helix</keyword>
<proteinExistence type="predicted"/>
<accession>A0A133XV35</accession>
<dbReference type="AlphaFoldDB" id="A0A133XV35"/>
<feature type="transmembrane region" description="Helical" evidence="1">
    <location>
        <begin position="96"/>
        <end position="116"/>
    </location>
</feature>
<feature type="transmembrane region" description="Helical" evidence="1">
    <location>
        <begin position="35"/>
        <end position="55"/>
    </location>
</feature>
<evidence type="ECO:0000256" key="1">
    <source>
        <dbReference type="SAM" id="Phobius"/>
    </source>
</evidence>
<keyword evidence="3" id="KW-1185">Reference proteome</keyword>
<name>A0A133XV35_9ACTN</name>
<organism evidence="2 3">
    <name type="scientific">Atopobium deltae</name>
    <dbReference type="NCBI Taxonomy" id="1393034"/>
    <lineage>
        <taxon>Bacteria</taxon>
        <taxon>Bacillati</taxon>
        <taxon>Actinomycetota</taxon>
        <taxon>Coriobacteriia</taxon>
        <taxon>Coriobacteriales</taxon>
        <taxon>Atopobiaceae</taxon>
        <taxon>Atopobium</taxon>
    </lineage>
</organism>
<dbReference type="STRING" id="1393034.HMPREF3192_00705"/>
<keyword evidence="1" id="KW-0812">Transmembrane</keyword>
<evidence type="ECO:0000313" key="2">
    <source>
        <dbReference type="EMBL" id="KXB34810.1"/>
    </source>
</evidence>
<feature type="transmembrane region" description="Helical" evidence="1">
    <location>
        <begin position="67"/>
        <end position="89"/>
    </location>
</feature>
<protein>
    <submittedName>
        <fullName evidence="2">Uncharacterized protein</fullName>
    </submittedName>
</protein>
<keyword evidence="1" id="KW-0472">Membrane</keyword>
<gene>
    <name evidence="2" type="ORF">HMPREF3192_00705</name>
</gene>
<sequence>MKNTDLKSLIVPVLLVVVWGAAMFIFKTDQITDELFLTTCVAGAIAALVSTVYLLGFFDGMLKTDEIQYASLVYTDVYLVLVLAINFIVSQTNYKLSYTIFINLICLCIYAGLIMFSHNYATSTDAKVSMVEGSVQTHRALSQKMGEVLASATDLDVKKRLLELKQFLDYSNASSNQSKLVIENELYDQLNELQTLLAEKTDASRIIEQVDKLMTNVKTRNAIR</sequence>
<dbReference type="RefSeq" id="WP_066305233.1">
    <property type="nucleotide sequence ID" value="NZ_KQ959491.1"/>
</dbReference>
<evidence type="ECO:0000313" key="3">
    <source>
        <dbReference type="Proteomes" id="UP000070675"/>
    </source>
</evidence>
<dbReference type="Proteomes" id="UP000070675">
    <property type="component" value="Unassembled WGS sequence"/>
</dbReference>
<dbReference type="EMBL" id="LSCR01000011">
    <property type="protein sequence ID" value="KXB34810.1"/>
    <property type="molecule type" value="Genomic_DNA"/>
</dbReference>
<dbReference type="PATRIC" id="fig|1393034.3.peg.681"/>